<name>A0A2W7QZ15_9BACT</name>
<dbReference type="GO" id="GO:0000166">
    <property type="term" value="F:nucleotide binding"/>
    <property type="evidence" value="ECO:0007669"/>
    <property type="project" value="UniProtKB-KW"/>
</dbReference>
<dbReference type="InterPro" id="IPR037038">
    <property type="entry name" value="HepT-like_sf"/>
</dbReference>
<dbReference type="InterPro" id="IPR008201">
    <property type="entry name" value="HepT-like"/>
</dbReference>
<sequence length="113" mass="12892">MDRKIKSFLFDIVTCIDEIHDFFDGQEIDLDSLLGDKKTVRAVERNLEIIGEATRRILSSSPEISISNTKEIIGARNIIAHEYGTISYEIVIKIIKKHPPVLKKEAQLLLEDQ</sequence>
<evidence type="ECO:0000256" key="2">
    <source>
        <dbReference type="ARBA" id="ARBA00022649"/>
    </source>
</evidence>
<evidence type="ECO:0000313" key="8">
    <source>
        <dbReference type="Proteomes" id="UP000248882"/>
    </source>
</evidence>
<dbReference type="GO" id="GO:0004540">
    <property type="term" value="F:RNA nuclease activity"/>
    <property type="evidence" value="ECO:0007669"/>
    <property type="project" value="InterPro"/>
</dbReference>
<comment type="caution">
    <text evidence="7">The sequence shown here is derived from an EMBL/GenBank/DDBJ whole genome shotgun (WGS) entry which is preliminary data.</text>
</comment>
<dbReference type="Gene3D" id="1.20.120.580">
    <property type="entry name" value="bsu32300-like"/>
    <property type="match status" value="1"/>
</dbReference>
<dbReference type="PANTHER" id="PTHR34139">
    <property type="entry name" value="UPF0331 PROTEIN MJ0127"/>
    <property type="match status" value="1"/>
</dbReference>
<dbReference type="PANTHER" id="PTHR34139:SF1">
    <property type="entry name" value="RNASE MJ1380-RELATED"/>
    <property type="match status" value="1"/>
</dbReference>
<dbReference type="GO" id="GO:0110001">
    <property type="term" value="C:toxin-antitoxin complex"/>
    <property type="evidence" value="ECO:0007669"/>
    <property type="project" value="InterPro"/>
</dbReference>
<evidence type="ECO:0000313" key="7">
    <source>
        <dbReference type="EMBL" id="PZX48927.1"/>
    </source>
</evidence>
<keyword evidence="1" id="KW-0597">Phosphoprotein</keyword>
<reference evidence="7 8" key="1">
    <citation type="submission" date="2018-06" db="EMBL/GenBank/DDBJ databases">
        <title>Genomic Encyclopedia of Archaeal and Bacterial Type Strains, Phase II (KMG-II): from individual species to whole genera.</title>
        <authorList>
            <person name="Goeker M."/>
        </authorList>
    </citation>
    <scope>NUCLEOTIDE SEQUENCE [LARGE SCALE GENOMIC DNA]</scope>
    <source>
        <strain evidence="7 8">DSM 19830</strain>
    </source>
</reference>
<keyword evidence="3" id="KW-0540">Nuclease</keyword>
<keyword evidence="4" id="KW-0547">Nucleotide-binding</keyword>
<proteinExistence type="inferred from homology"/>
<evidence type="ECO:0000256" key="1">
    <source>
        <dbReference type="ARBA" id="ARBA00022553"/>
    </source>
</evidence>
<dbReference type="RefSeq" id="WP_111321619.1">
    <property type="nucleotide sequence ID" value="NZ_QKZT01000017.1"/>
</dbReference>
<comment type="similarity">
    <text evidence="6">Belongs to the HepT RNase toxin family.</text>
</comment>
<keyword evidence="5" id="KW-0378">Hydrolase</keyword>
<keyword evidence="2" id="KW-1277">Toxin-antitoxin system</keyword>
<dbReference type="Pfam" id="PF01934">
    <property type="entry name" value="HepT-like"/>
    <property type="match status" value="1"/>
</dbReference>
<accession>A0A2W7QZ15</accession>
<dbReference type="AlphaFoldDB" id="A0A2W7QZ15"/>
<protein>
    <submittedName>
        <fullName evidence="7">Uncharacterized protein with HEPN domain</fullName>
    </submittedName>
</protein>
<evidence type="ECO:0000256" key="6">
    <source>
        <dbReference type="ARBA" id="ARBA00024207"/>
    </source>
</evidence>
<evidence type="ECO:0000256" key="3">
    <source>
        <dbReference type="ARBA" id="ARBA00022722"/>
    </source>
</evidence>
<dbReference type="InterPro" id="IPR051813">
    <property type="entry name" value="HepT_RNase_toxin"/>
</dbReference>
<dbReference type="OrthoDB" id="955324at2"/>
<keyword evidence="8" id="KW-1185">Reference proteome</keyword>
<evidence type="ECO:0000256" key="4">
    <source>
        <dbReference type="ARBA" id="ARBA00022741"/>
    </source>
</evidence>
<organism evidence="7 8">
    <name type="scientific">Algoriphagus chordae</name>
    <dbReference type="NCBI Taxonomy" id="237019"/>
    <lineage>
        <taxon>Bacteria</taxon>
        <taxon>Pseudomonadati</taxon>
        <taxon>Bacteroidota</taxon>
        <taxon>Cytophagia</taxon>
        <taxon>Cytophagales</taxon>
        <taxon>Cyclobacteriaceae</taxon>
        <taxon>Algoriphagus</taxon>
    </lineage>
</organism>
<dbReference type="Proteomes" id="UP000248882">
    <property type="component" value="Unassembled WGS sequence"/>
</dbReference>
<gene>
    <name evidence="7" type="ORF">LV85_03417</name>
</gene>
<dbReference type="GO" id="GO:0016787">
    <property type="term" value="F:hydrolase activity"/>
    <property type="evidence" value="ECO:0007669"/>
    <property type="project" value="UniProtKB-KW"/>
</dbReference>
<evidence type="ECO:0000256" key="5">
    <source>
        <dbReference type="ARBA" id="ARBA00022801"/>
    </source>
</evidence>
<dbReference type="EMBL" id="QKZT01000017">
    <property type="protein sequence ID" value="PZX48927.1"/>
    <property type="molecule type" value="Genomic_DNA"/>
</dbReference>